<dbReference type="Pfam" id="PF00400">
    <property type="entry name" value="WD40"/>
    <property type="match status" value="1"/>
</dbReference>
<dbReference type="Pfam" id="PF23609">
    <property type="entry name" value="Beta-prop_EIPR1"/>
    <property type="match status" value="1"/>
</dbReference>
<organism evidence="7 9">
    <name type="scientific">Trichuris suis</name>
    <name type="common">pig whipworm</name>
    <dbReference type="NCBI Taxonomy" id="68888"/>
    <lineage>
        <taxon>Eukaryota</taxon>
        <taxon>Metazoa</taxon>
        <taxon>Ecdysozoa</taxon>
        <taxon>Nematoda</taxon>
        <taxon>Enoplea</taxon>
        <taxon>Dorylaimia</taxon>
        <taxon>Trichinellida</taxon>
        <taxon>Trichuridae</taxon>
        <taxon>Trichuris</taxon>
    </lineage>
</organism>
<feature type="transmembrane region" description="Helical" evidence="5">
    <location>
        <begin position="413"/>
        <end position="438"/>
    </location>
</feature>
<dbReference type="InterPro" id="IPR059104">
    <property type="entry name" value="Beta-prop_EIPR1-like"/>
</dbReference>
<evidence type="ECO:0000256" key="5">
    <source>
        <dbReference type="SAM" id="Phobius"/>
    </source>
</evidence>
<dbReference type="PANTHER" id="PTHR14205">
    <property type="entry name" value="WD-REPEAT PROTEIN"/>
    <property type="match status" value="1"/>
</dbReference>
<feature type="repeat" description="WD" evidence="4">
    <location>
        <begin position="261"/>
        <end position="303"/>
    </location>
</feature>
<evidence type="ECO:0000256" key="1">
    <source>
        <dbReference type="ARBA" id="ARBA00005672"/>
    </source>
</evidence>
<accession>A0A085MM47</accession>
<keyword evidence="3" id="KW-0677">Repeat</keyword>
<keyword evidence="5" id="KW-1133">Transmembrane helix</keyword>
<dbReference type="EMBL" id="KL363185">
    <property type="protein sequence ID" value="KFD58293.1"/>
    <property type="molecule type" value="Genomic_DNA"/>
</dbReference>
<dbReference type="GO" id="GO:0016567">
    <property type="term" value="P:protein ubiquitination"/>
    <property type="evidence" value="ECO:0007669"/>
    <property type="project" value="TreeGrafter"/>
</dbReference>
<dbReference type="PROSITE" id="PS00678">
    <property type="entry name" value="WD_REPEATS_1"/>
    <property type="match status" value="1"/>
</dbReference>
<dbReference type="FunFam" id="2.130.10.10:FF:000732">
    <property type="entry name" value="EARP-interacting protein homolog"/>
    <property type="match status" value="1"/>
</dbReference>
<evidence type="ECO:0000256" key="4">
    <source>
        <dbReference type="PROSITE-ProRule" id="PRU00221"/>
    </source>
</evidence>
<dbReference type="InterPro" id="IPR019775">
    <property type="entry name" value="WD40_repeat_CS"/>
</dbReference>
<dbReference type="SUPFAM" id="SSF101908">
    <property type="entry name" value="Putative isomerase YbhE"/>
    <property type="match status" value="1"/>
</dbReference>
<name>A0A085MM47_9BILA</name>
<dbReference type="Proteomes" id="UP000030758">
    <property type="component" value="Unassembled WGS sequence"/>
</dbReference>
<keyword evidence="9" id="KW-1185">Reference proteome</keyword>
<proteinExistence type="inferred from homology"/>
<reference evidence="7 9" key="1">
    <citation type="journal article" date="2014" name="Nat. Genet.">
        <title>Genome and transcriptome of the porcine whipworm Trichuris suis.</title>
        <authorList>
            <person name="Jex A.R."/>
            <person name="Nejsum P."/>
            <person name="Schwarz E.M."/>
            <person name="Hu L."/>
            <person name="Young N.D."/>
            <person name="Hall R.S."/>
            <person name="Korhonen P.K."/>
            <person name="Liao S."/>
            <person name="Thamsborg S."/>
            <person name="Xia J."/>
            <person name="Xu P."/>
            <person name="Wang S."/>
            <person name="Scheerlinck J.P."/>
            <person name="Hofmann A."/>
            <person name="Sternberg P.W."/>
            <person name="Wang J."/>
            <person name="Gasser R.B."/>
        </authorList>
    </citation>
    <scope>NUCLEOTIDE SEQUENCE [LARGE SCALE GENOMIC DNA]</scope>
    <source>
        <strain evidence="8">DCEP-RM93F</strain>
        <strain evidence="7">DCEP-RM93M</strain>
    </source>
</reference>
<evidence type="ECO:0000259" key="6">
    <source>
        <dbReference type="Pfam" id="PF23609"/>
    </source>
</evidence>
<gene>
    <name evidence="7" type="ORF">M513_01056</name>
    <name evidence="8" type="ORF">M514_01056</name>
</gene>
<dbReference type="InterPro" id="IPR001680">
    <property type="entry name" value="WD40_rpt"/>
</dbReference>
<comment type="similarity">
    <text evidence="1">Belongs to the WD repeat EIPR1 family.</text>
</comment>
<evidence type="ECO:0000313" key="9">
    <source>
        <dbReference type="Proteomes" id="UP000030764"/>
    </source>
</evidence>
<dbReference type="PANTHER" id="PTHR14205:SF15">
    <property type="entry name" value="EARP AND GARP COMPLEX-INTERACTING PROTEIN 1"/>
    <property type="match status" value="1"/>
</dbReference>
<dbReference type="SMART" id="SM00320">
    <property type="entry name" value="WD40"/>
    <property type="match status" value="3"/>
</dbReference>
<dbReference type="InterPro" id="IPR015943">
    <property type="entry name" value="WD40/YVTN_repeat-like_dom_sf"/>
</dbReference>
<keyword evidence="2 4" id="KW-0853">WD repeat</keyword>
<dbReference type="Gene3D" id="2.130.10.10">
    <property type="entry name" value="YVTN repeat-like/Quinoprotein amine dehydrogenase"/>
    <property type="match status" value="1"/>
</dbReference>
<dbReference type="InterPro" id="IPR040323">
    <property type="entry name" value="EIPR1"/>
</dbReference>
<protein>
    <recommendedName>
        <fullName evidence="6">EIPR1-like beta-propeller domain-containing protein</fullName>
    </recommendedName>
</protein>
<dbReference type="AlphaFoldDB" id="A0A085MM47"/>
<evidence type="ECO:0000313" key="7">
    <source>
        <dbReference type="EMBL" id="KFD58293.1"/>
    </source>
</evidence>
<dbReference type="PROSITE" id="PS50082">
    <property type="entry name" value="WD_REPEATS_2"/>
    <property type="match status" value="1"/>
</dbReference>
<keyword evidence="5" id="KW-0472">Membrane</keyword>
<evidence type="ECO:0000256" key="2">
    <source>
        <dbReference type="ARBA" id="ARBA00022574"/>
    </source>
</evidence>
<feature type="domain" description="EIPR1-like beta-propeller" evidence="6">
    <location>
        <begin position="53"/>
        <end position="336"/>
    </location>
</feature>
<dbReference type="Proteomes" id="UP000030764">
    <property type="component" value="Unassembled WGS sequence"/>
</dbReference>
<evidence type="ECO:0000313" key="8">
    <source>
        <dbReference type="EMBL" id="KFD70558.1"/>
    </source>
</evidence>
<keyword evidence="5" id="KW-0812">Transmembrane</keyword>
<sequence>MRPDLNERSLSIGDSSVQLLRNCYCFTGHLIIHSWRLHSKSLIRMNIDVDNEHSLIFGLDLQARSLAAVTSKNDKSIFIAGTQSLKFPNQVCYMEFDDELNQLSKHSMAHCPGEIWHISTCPNRSDLFATCFQSVSCDKLLPGCRIWKLCDVEEEKGTTIEMQSLSELDTNGYRQIACFVWNPQSTYCAFALLDDSLVFTDLDSDLRVIATNKVATNNKAIGRLTAGRWDPHHDCSAVAVASGNSVSGWDIRSLSQTYCIENAHILGVKDLDFNPNRPYLLATAGFDCQICFWDTRQTKEKLLSLCHHSHWVFMVKYNLVHDQLLLSCSSDSKVVLSCASSLSSEQLETSQQNGQEESSLADGIVKVYNDHEESVYCCEWSACDPWLFASLSYDGRLVVSRVPRYAKYRVLQIYSQIVLASRFFFYCSLILLTISFLFQERLIIMY</sequence>
<dbReference type="EMBL" id="KL367487">
    <property type="protein sequence ID" value="KFD70558.1"/>
    <property type="molecule type" value="Genomic_DNA"/>
</dbReference>
<evidence type="ECO:0000256" key="3">
    <source>
        <dbReference type="ARBA" id="ARBA00022737"/>
    </source>
</evidence>